<dbReference type="InterPro" id="IPR032675">
    <property type="entry name" value="LRR_dom_sf"/>
</dbReference>
<dbReference type="SUPFAM" id="SSF52058">
    <property type="entry name" value="L domain-like"/>
    <property type="match status" value="1"/>
</dbReference>
<accession>A0ABD2YPD0</accession>
<organism evidence="2 3">
    <name type="scientific">Cinchona calisaya</name>
    <dbReference type="NCBI Taxonomy" id="153742"/>
    <lineage>
        <taxon>Eukaryota</taxon>
        <taxon>Viridiplantae</taxon>
        <taxon>Streptophyta</taxon>
        <taxon>Embryophyta</taxon>
        <taxon>Tracheophyta</taxon>
        <taxon>Spermatophyta</taxon>
        <taxon>Magnoliopsida</taxon>
        <taxon>eudicotyledons</taxon>
        <taxon>Gunneridae</taxon>
        <taxon>Pentapetalae</taxon>
        <taxon>asterids</taxon>
        <taxon>lamiids</taxon>
        <taxon>Gentianales</taxon>
        <taxon>Rubiaceae</taxon>
        <taxon>Cinchonoideae</taxon>
        <taxon>Cinchoneae</taxon>
        <taxon>Cinchona</taxon>
    </lineage>
</organism>
<dbReference type="Gene3D" id="3.80.10.10">
    <property type="entry name" value="Ribonuclease Inhibitor"/>
    <property type="match status" value="2"/>
</dbReference>
<name>A0ABD2YPD0_9GENT</name>
<keyword evidence="3" id="KW-1185">Reference proteome</keyword>
<reference evidence="2 3" key="1">
    <citation type="submission" date="2024-11" db="EMBL/GenBank/DDBJ databases">
        <title>A near-complete genome assembly of Cinchona calisaya.</title>
        <authorList>
            <person name="Lian D.C."/>
            <person name="Zhao X.W."/>
            <person name="Wei L."/>
        </authorList>
    </citation>
    <scope>NUCLEOTIDE SEQUENCE [LARGE SCALE GENOMIC DNA]</scope>
    <source>
        <tissue evidence="2">Nenye</tissue>
    </source>
</reference>
<dbReference type="InterPro" id="IPR056789">
    <property type="entry name" value="LRR_R13L1-DRL21"/>
</dbReference>
<protein>
    <recommendedName>
        <fullName evidence="1">R13L1/DRL21-like LRR repeat region domain-containing protein</fullName>
    </recommendedName>
</protein>
<gene>
    <name evidence="2" type="ORF">ACH5RR_028633</name>
</gene>
<evidence type="ECO:0000259" key="1">
    <source>
        <dbReference type="Pfam" id="PF25019"/>
    </source>
</evidence>
<proteinExistence type="predicted"/>
<evidence type="ECO:0000313" key="2">
    <source>
        <dbReference type="EMBL" id="KAL3509232.1"/>
    </source>
</evidence>
<evidence type="ECO:0000313" key="3">
    <source>
        <dbReference type="Proteomes" id="UP001630127"/>
    </source>
</evidence>
<dbReference type="Pfam" id="PF25019">
    <property type="entry name" value="LRR_R13L1-DRL21"/>
    <property type="match status" value="1"/>
</dbReference>
<sequence>MVGLQNLVKIELTLLDKCEQLPSLGHLPCLQILKMRSLGNVKRIGSEFYGREILDSARSSSGCSSEGAPITLFPALRTLKLRNMDNLVEWSDAAMISSDSSIKVFPNLQDLHLSGLNKLAILPDMYSLTCLQRLEIQSCRSLSCLRNLNSLTSLESLFIADCPNVDAALNVMDNPQSIRDLNLLGCHKLIYSLSNLDNFTSLVSLLIISDPEFWPKDLQHLPNLRNLILGGVFCGQYDFDYFPWPFSRTNVATTRKDDDFIKQHFISLEYLKLIGWPKIKSLPEQIQHLSALSSLSIREFDGLGALPEWLGNLRNLERLRVESCSNIEQLPSVEAMQRLTNLRWLHISQCPRLADRCSRGSGAEWHKIAHIPDIFVDNTII</sequence>
<dbReference type="PANTHER" id="PTHR47186:SF3">
    <property type="entry name" value="OS09G0267800 PROTEIN"/>
    <property type="match status" value="1"/>
</dbReference>
<comment type="caution">
    <text evidence="2">The sequence shown here is derived from an EMBL/GenBank/DDBJ whole genome shotgun (WGS) entry which is preliminary data.</text>
</comment>
<dbReference type="EMBL" id="JBJUIK010000012">
    <property type="protein sequence ID" value="KAL3509232.1"/>
    <property type="molecule type" value="Genomic_DNA"/>
</dbReference>
<feature type="domain" description="R13L1/DRL21-like LRR repeat region" evidence="1">
    <location>
        <begin position="284"/>
        <end position="347"/>
    </location>
</feature>
<dbReference type="AlphaFoldDB" id="A0ABD2YPD0"/>
<dbReference type="Proteomes" id="UP001630127">
    <property type="component" value="Unassembled WGS sequence"/>
</dbReference>
<dbReference type="PANTHER" id="PTHR47186">
    <property type="entry name" value="LEUCINE-RICH REPEAT-CONTAINING PROTEIN 57"/>
    <property type="match status" value="1"/>
</dbReference>